<dbReference type="EC" id="1.14.-.-" evidence="2"/>
<evidence type="ECO:0000313" key="3">
    <source>
        <dbReference type="Proteomes" id="UP001597483"/>
    </source>
</evidence>
<reference evidence="3" key="1">
    <citation type="journal article" date="2019" name="Int. J. Syst. Evol. Microbiol.">
        <title>The Global Catalogue of Microorganisms (GCM) 10K type strain sequencing project: providing services to taxonomists for standard genome sequencing and annotation.</title>
        <authorList>
            <consortium name="The Broad Institute Genomics Platform"/>
            <consortium name="The Broad Institute Genome Sequencing Center for Infectious Disease"/>
            <person name="Wu L."/>
            <person name="Ma J."/>
        </authorList>
    </citation>
    <scope>NUCLEOTIDE SEQUENCE [LARGE SCALE GENOMIC DNA]</scope>
    <source>
        <strain evidence="3">CGMCC 4.7641</strain>
    </source>
</reference>
<name>A0ABW5HG77_9PSEU</name>
<evidence type="ECO:0000313" key="2">
    <source>
        <dbReference type="EMBL" id="MFD2472133.1"/>
    </source>
</evidence>
<dbReference type="InterPro" id="IPR011008">
    <property type="entry name" value="Dimeric_a/b-barrel"/>
</dbReference>
<dbReference type="GO" id="GO:0004497">
    <property type="term" value="F:monooxygenase activity"/>
    <property type="evidence" value="ECO:0007669"/>
    <property type="project" value="UniProtKB-KW"/>
</dbReference>
<dbReference type="PROSITE" id="PS51725">
    <property type="entry name" value="ABM"/>
    <property type="match status" value="1"/>
</dbReference>
<dbReference type="Gene3D" id="3.30.70.100">
    <property type="match status" value="1"/>
</dbReference>
<dbReference type="SUPFAM" id="SSF54909">
    <property type="entry name" value="Dimeric alpha+beta barrel"/>
    <property type="match status" value="1"/>
</dbReference>
<dbReference type="EMBL" id="JBHUKS010000026">
    <property type="protein sequence ID" value="MFD2472133.1"/>
    <property type="molecule type" value="Genomic_DNA"/>
</dbReference>
<protein>
    <submittedName>
        <fullName evidence="2">Antibiotic biosynthesis monooxygenase family protein</fullName>
        <ecNumber evidence="2">1.14.-.-</ecNumber>
    </submittedName>
</protein>
<organism evidence="2 3">
    <name type="scientific">Amycolatopsis silviterrae</name>
    <dbReference type="NCBI Taxonomy" id="1656914"/>
    <lineage>
        <taxon>Bacteria</taxon>
        <taxon>Bacillati</taxon>
        <taxon>Actinomycetota</taxon>
        <taxon>Actinomycetes</taxon>
        <taxon>Pseudonocardiales</taxon>
        <taxon>Pseudonocardiaceae</taxon>
        <taxon>Amycolatopsis</taxon>
    </lineage>
</organism>
<dbReference type="RefSeq" id="WP_378309553.1">
    <property type="nucleotide sequence ID" value="NZ_JBHUKS010000026.1"/>
</dbReference>
<keyword evidence="3" id="KW-1185">Reference proteome</keyword>
<gene>
    <name evidence="2" type="ORF">ACFSVL_32380</name>
</gene>
<dbReference type="Proteomes" id="UP001597483">
    <property type="component" value="Unassembled WGS sequence"/>
</dbReference>
<evidence type="ECO:0000259" key="1">
    <source>
        <dbReference type="PROSITE" id="PS51725"/>
    </source>
</evidence>
<dbReference type="Pfam" id="PF03992">
    <property type="entry name" value="ABM"/>
    <property type="match status" value="1"/>
</dbReference>
<sequence length="99" mass="11031">MVVFMNKLILTGSAEELESAYAKVAEFMLEQPGLVSYKFLRAVNDPKVYFNVAEWTDRESLDRAMKDPEFHARVSKVFPLIKGDPHIATVVQDGAAAVA</sequence>
<feature type="domain" description="ABM" evidence="1">
    <location>
        <begin position="1"/>
        <end position="91"/>
    </location>
</feature>
<proteinExistence type="predicted"/>
<accession>A0ABW5HG77</accession>
<keyword evidence="2" id="KW-0560">Oxidoreductase</keyword>
<comment type="caution">
    <text evidence="2">The sequence shown here is derived from an EMBL/GenBank/DDBJ whole genome shotgun (WGS) entry which is preliminary data.</text>
</comment>
<dbReference type="InterPro" id="IPR007138">
    <property type="entry name" value="ABM_dom"/>
</dbReference>
<keyword evidence="2" id="KW-0503">Monooxygenase</keyword>